<evidence type="ECO:0000313" key="5">
    <source>
        <dbReference type="Proteomes" id="UP000775179"/>
    </source>
</evidence>
<feature type="transmembrane region" description="Helical" evidence="3">
    <location>
        <begin position="382"/>
        <end position="402"/>
    </location>
</feature>
<evidence type="ECO:0000313" key="4">
    <source>
        <dbReference type="EMBL" id="MBX7291787.1"/>
    </source>
</evidence>
<dbReference type="PANTHER" id="PTHR22550:SF9">
    <property type="entry name" value="STAGE V SPORULATION PROTEIN AF"/>
    <property type="match status" value="1"/>
</dbReference>
<dbReference type="EMBL" id="JAIFTX010000038">
    <property type="protein sequence ID" value="MBX7291787.1"/>
    <property type="molecule type" value="Genomic_DNA"/>
</dbReference>
<keyword evidence="3" id="KW-1133">Transmembrane helix</keyword>
<dbReference type="RefSeq" id="WP_021875016.1">
    <property type="nucleotide sequence ID" value="NZ_CP018624.1"/>
</dbReference>
<reference evidence="4 5" key="1">
    <citation type="submission" date="2021-08" db="EMBL/GenBank/DDBJ databases">
        <title>Genome sequence analysis of Clostridium chauvoei strains of European origin and evaluation of typing options for outbreak investigations.</title>
        <authorList>
            <person name="Abdel-Glil M."/>
            <person name="Thomas P."/>
            <person name="Seyboldt C."/>
        </authorList>
    </citation>
    <scope>NUCLEOTIDE SEQUENCE [LARGE SCALE GENOMIC DNA]</scope>
    <source>
        <strain evidence="4 5">S0260-09</strain>
    </source>
</reference>
<dbReference type="Proteomes" id="UP000775179">
    <property type="component" value="Unassembled WGS sequence"/>
</dbReference>
<sequence length="471" mass="53515">MILSNNLQENINNIRVKLNLGKSFDIIERVIDVHNTKFYLYYLDGFVKDTNMEYVRRDIYNLKKEDFQTIKTAKELIEKALSSIEAETENDLDKIITAVLSGQTALLGPNYNEAVLLDFRTYPARGVQEPEKEKVLRGSHDGFVETIVFNTALIRRRIRDPELVFKMYKIGSISKTDIAVGYLGNKVDEKRLNKLKKLIDDLDIKALTLGDQSLVEVINSKSWLNPFPKVRYTERPDVVAAQMMEGSIVILIDNTPSALILPSNIFDFLQSIDDYYMPVFTGNYLKFIRYIVLIANLFLTPVYVLLTDNPSWLSGNFSFLLPKDPYNIPIFLQFIIAEIAIDGIKLASLDTPSTLGTSLSIIGGLILGDYTVKTGWFTSQTILYMAIVALSSFTQPSIELGFAFKFTRILLLILTGIFGTWGFVIGIIINLIIMASTKTVLGEPYLYPLIPFKWKALKKLIFRYKKQIAKK</sequence>
<dbReference type="PIRSF" id="PIRSF005690">
    <property type="entry name" value="GerBA"/>
    <property type="match status" value="1"/>
</dbReference>
<proteinExistence type="inferred from homology"/>
<keyword evidence="3" id="KW-0812">Transmembrane</keyword>
<accession>A0ABD4RK89</accession>
<comment type="caution">
    <text evidence="4">The sequence shown here is derived from an EMBL/GenBank/DDBJ whole genome shotgun (WGS) entry which is preliminary data.</text>
</comment>
<dbReference type="PANTHER" id="PTHR22550">
    <property type="entry name" value="SPORE GERMINATION PROTEIN"/>
    <property type="match status" value="1"/>
</dbReference>
<comment type="similarity">
    <text evidence="1">Belongs to the GerABKA family.</text>
</comment>
<feature type="transmembrane region" description="Helical" evidence="3">
    <location>
        <begin position="351"/>
        <end position="370"/>
    </location>
</feature>
<dbReference type="AlphaFoldDB" id="A0ABD4RK89"/>
<feature type="transmembrane region" description="Helical" evidence="3">
    <location>
        <begin position="287"/>
        <end position="306"/>
    </location>
</feature>
<dbReference type="Pfam" id="PF03323">
    <property type="entry name" value="GerA"/>
    <property type="match status" value="1"/>
</dbReference>
<dbReference type="GeneID" id="66301029"/>
<gene>
    <name evidence="4" type="ORF">K4H94_12370</name>
</gene>
<keyword evidence="2 3" id="KW-0472">Membrane</keyword>
<name>A0ABD4RK89_9CLOT</name>
<feature type="transmembrane region" description="Helical" evidence="3">
    <location>
        <begin position="326"/>
        <end position="344"/>
    </location>
</feature>
<evidence type="ECO:0000256" key="3">
    <source>
        <dbReference type="SAM" id="Phobius"/>
    </source>
</evidence>
<feature type="transmembrane region" description="Helical" evidence="3">
    <location>
        <begin position="409"/>
        <end position="433"/>
    </location>
</feature>
<protein>
    <submittedName>
        <fullName evidence="4">Spore germination protein</fullName>
    </submittedName>
</protein>
<evidence type="ECO:0000256" key="1">
    <source>
        <dbReference type="ARBA" id="ARBA00005278"/>
    </source>
</evidence>
<dbReference type="InterPro" id="IPR004995">
    <property type="entry name" value="Spore_Ger"/>
</dbReference>
<dbReference type="KEGG" id="cchv:BTM20_04070"/>
<dbReference type="InterPro" id="IPR050768">
    <property type="entry name" value="UPF0353/GerABKA_families"/>
</dbReference>
<organism evidence="4 5">
    <name type="scientific">Clostridium chauvoei</name>
    <dbReference type="NCBI Taxonomy" id="46867"/>
    <lineage>
        <taxon>Bacteria</taxon>
        <taxon>Bacillati</taxon>
        <taxon>Bacillota</taxon>
        <taxon>Clostridia</taxon>
        <taxon>Eubacteriales</taxon>
        <taxon>Clostridiaceae</taxon>
        <taxon>Clostridium</taxon>
    </lineage>
</organism>
<evidence type="ECO:0000256" key="2">
    <source>
        <dbReference type="ARBA" id="ARBA00023136"/>
    </source>
</evidence>